<name>A0A8T0EA01_ARGBR</name>
<evidence type="ECO:0000259" key="2">
    <source>
        <dbReference type="PROSITE" id="PS51029"/>
    </source>
</evidence>
<dbReference type="AlphaFoldDB" id="A0A8T0EA01"/>
<evidence type="ECO:0000313" key="4">
    <source>
        <dbReference type="Proteomes" id="UP000807504"/>
    </source>
</evidence>
<protein>
    <recommendedName>
        <fullName evidence="2">MADF domain-containing protein</fullName>
    </recommendedName>
</protein>
<reference evidence="3" key="1">
    <citation type="journal article" date="2020" name="bioRxiv">
        <title>Chromosome-level reference genome of the European wasp spider Argiope bruennichi: a resource for studies on range expansion and evolutionary adaptation.</title>
        <authorList>
            <person name="Sheffer M.M."/>
            <person name="Hoppe A."/>
            <person name="Krehenwinkel H."/>
            <person name="Uhl G."/>
            <person name="Kuss A.W."/>
            <person name="Jensen L."/>
            <person name="Jensen C."/>
            <person name="Gillespie R.G."/>
            <person name="Hoff K.J."/>
            <person name="Prost S."/>
        </authorList>
    </citation>
    <scope>NUCLEOTIDE SEQUENCE</scope>
</reference>
<organism evidence="3 4">
    <name type="scientific">Argiope bruennichi</name>
    <name type="common">Wasp spider</name>
    <name type="synonym">Aranea bruennichi</name>
    <dbReference type="NCBI Taxonomy" id="94029"/>
    <lineage>
        <taxon>Eukaryota</taxon>
        <taxon>Metazoa</taxon>
        <taxon>Ecdysozoa</taxon>
        <taxon>Arthropoda</taxon>
        <taxon>Chelicerata</taxon>
        <taxon>Arachnida</taxon>
        <taxon>Araneae</taxon>
        <taxon>Araneomorphae</taxon>
        <taxon>Entelegynae</taxon>
        <taxon>Araneoidea</taxon>
        <taxon>Araneidae</taxon>
        <taxon>Argiope</taxon>
    </lineage>
</organism>
<keyword evidence="4" id="KW-1185">Reference proteome</keyword>
<feature type="domain" description="MADF" evidence="2">
    <location>
        <begin position="27"/>
        <end position="120"/>
    </location>
</feature>
<dbReference type="SMART" id="SM00595">
    <property type="entry name" value="MADF"/>
    <property type="match status" value="1"/>
</dbReference>
<feature type="compositionally biased region" description="Basic and acidic residues" evidence="1">
    <location>
        <begin position="176"/>
        <end position="195"/>
    </location>
</feature>
<dbReference type="PANTHER" id="PTHR21505">
    <property type="entry name" value="MADF DOMAIN-CONTAINING PROTEIN-RELATED"/>
    <property type="match status" value="1"/>
</dbReference>
<proteinExistence type="predicted"/>
<evidence type="ECO:0000313" key="3">
    <source>
        <dbReference type="EMBL" id="KAF8767281.1"/>
    </source>
</evidence>
<accession>A0A8T0EA01</accession>
<gene>
    <name evidence="3" type="ORF">HNY73_020265</name>
</gene>
<dbReference type="EMBL" id="JABXBU010002230">
    <property type="protein sequence ID" value="KAF8767281.1"/>
    <property type="molecule type" value="Genomic_DNA"/>
</dbReference>
<dbReference type="Proteomes" id="UP000807504">
    <property type="component" value="Unassembled WGS sequence"/>
</dbReference>
<reference evidence="3" key="2">
    <citation type="submission" date="2020-06" db="EMBL/GenBank/DDBJ databases">
        <authorList>
            <person name="Sheffer M."/>
        </authorList>
    </citation>
    <scope>NUCLEOTIDE SEQUENCE</scope>
</reference>
<dbReference type="PROSITE" id="PS51029">
    <property type="entry name" value="MADF"/>
    <property type="match status" value="1"/>
</dbReference>
<dbReference type="PANTHER" id="PTHR21505:SF12">
    <property type="entry name" value="MADF DOMAIN-CONTAINING PROTEIN-RELATED"/>
    <property type="match status" value="1"/>
</dbReference>
<dbReference type="Pfam" id="PF10545">
    <property type="entry name" value="MADF_DNA_bdg"/>
    <property type="match status" value="1"/>
</dbReference>
<feature type="region of interest" description="Disordered" evidence="1">
    <location>
        <begin position="311"/>
        <end position="351"/>
    </location>
</feature>
<dbReference type="InterPro" id="IPR006578">
    <property type="entry name" value="MADF-dom"/>
</dbReference>
<evidence type="ECO:0000256" key="1">
    <source>
        <dbReference type="SAM" id="MobiDB-lite"/>
    </source>
</evidence>
<feature type="compositionally biased region" description="Low complexity" evidence="1">
    <location>
        <begin position="325"/>
        <end position="337"/>
    </location>
</feature>
<feature type="region of interest" description="Disordered" evidence="1">
    <location>
        <begin position="176"/>
        <end position="208"/>
    </location>
</feature>
<sequence length="351" mass="40921">MLFWACWFCSTPPPPPIMEWSEENALKFIEIYKTKSLLWDLKHKDHYKKNLKKEAWEEISDEMKISAAQCRKKMVSLLASYRRERNKVKSARRTGKRRVDIYESRWLGYEAFKFLEHRNPPRKRLITEKNDMIGIETEIDEGVIPPEQIKQEITQTEEEASQRVQEITPSEQVAIHRNETTTRREQATTHRERETPSSFSSPRLTKRTKVDGDISSSMMKIAFNMLQTAEKKLQTASQPDEIDSFFTYVAAKVQKYTPETQKTIQHAIFDILMKADKGMFDCPSTSYQHSLHWSNPAESGPFSFMYAPPFSQQQQEKLHPDISYRSESSLSSNSEQSHVPSNASESFEDFV</sequence>
<comment type="caution">
    <text evidence="3">The sequence shown here is derived from an EMBL/GenBank/DDBJ whole genome shotgun (WGS) entry which is preliminary data.</text>
</comment>